<dbReference type="InterPro" id="IPR036249">
    <property type="entry name" value="Thioredoxin-like_sf"/>
</dbReference>
<evidence type="ECO:0000256" key="3">
    <source>
        <dbReference type="PIRSR" id="PIRSR603782-1"/>
    </source>
</evidence>
<dbReference type="AlphaFoldDB" id="A0A0W7YWC9"/>
<dbReference type="Proteomes" id="UP000242792">
    <property type="component" value="Chromosome"/>
</dbReference>
<dbReference type="InterPro" id="IPR003782">
    <property type="entry name" value="SCO1/SenC"/>
</dbReference>
<dbReference type="InterPro" id="IPR013766">
    <property type="entry name" value="Thioredoxin_domain"/>
</dbReference>
<evidence type="ECO:0000313" key="9">
    <source>
        <dbReference type="Proteomes" id="UP000053300"/>
    </source>
</evidence>
<feature type="binding site" evidence="3">
    <location>
        <position position="80"/>
    </location>
    <ligand>
        <name>Cu cation</name>
        <dbReference type="ChEBI" id="CHEBI:23378"/>
    </ligand>
</feature>
<dbReference type="SUPFAM" id="SSF52833">
    <property type="entry name" value="Thioredoxin-like"/>
    <property type="match status" value="1"/>
</dbReference>
<keyword evidence="3" id="KW-0479">Metal-binding</keyword>
<feature type="binding site" evidence="3">
    <location>
        <position position="76"/>
    </location>
    <ligand>
        <name>Cu cation</name>
        <dbReference type="ChEBI" id="CHEBI:23378"/>
    </ligand>
</feature>
<dbReference type="PROSITE" id="PS51352">
    <property type="entry name" value="THIOREDOXIN_2"/>
    <property type="match status" value="1"/>
</dbReference>
<organism evidence="8 9">
    <name type="scientific">Comamonas kerstersii</name>
    <dbReference type="NCBI Taxonomy" id="225992"/>
    <lineage>
        <taxon>Bacteria</taxon>
        <taxon>Pseudomonadati</taxon>
        <taxon>Pseudomonadota</taxon>
        <taxon>Betaproteobacteria</taxon>
        <taxon>Burkholderiales</taxon>
        <taxon>Comamonadaceae</taxon>
        <taxon>Comamonas</taxon>
    </lineage>
</organism>
<feature type="binding site" evidence="3">
    <location>
        <position position="165"/>
    </location>
    <ligand>
        <name>Cu cation</name>
        <dbReference type="ChEBI" id="CHEBI:23378"/>
    </ligand>
</feature>
<proteinExistence type="inferred from homology"/>
<dbReference type="Proteomes" id="UP000053300">
    <property type="component" value="Unassembled WGS sequence"/>
</dbReference>
<protein>
    <submittedName>
        <fullName evidence="8">Photosynthetic protein synthase I</fullName>
    </submittedName>
    <submittedName>
        <fullName evidence="7">SCO family protein</fullName>
    </submittedName>
</protein>
<keyword evidence="5" id="KW-0732">Signal</keyword>
<dbReference type="RefSeq" id="WP_054065740.1">
    <property type="nucleotide sequence ID" value="NZ_CATYED010000017.1"/>
</dbReference>
<sequence>MQRRRVLKNLVLSASALAATALLMGCKPKSTSLEGVDISGAAYGKDFPLPDAQGKHRSIQDFAGKVVVVFFGYTQCPDVCPTTLQELAEVKELLGAQGDRVQGVFISVDPERDTPEILQAYTQAFDPGMVALTGTPEQIAAVAKDFKVFYKKVEGKQPGSYTVDHSAGLYVYDPKGQLRVYHRYGQGAQALAKDVQALLNESTS</sequence>
<evidence type="ECO:0000313" key="10">
    <source>
        <dbReference type="Proteomes" id="UP000242792"/>
    </source>
</evidence>
<dbReference type="OrthoDB" id="9790194at2"/>
<accession>A0A0W7YWC9</accession>
<accession>A0A1V3TKL5</accession>
<evidence type="ECO:0000256" key="4">
    <source>
        <dbReference type="PIRSR" id="PIRSR603782-2"/>
    </source>
</evidence>
<evidence type="ECO:0000313" key="8">
    <source>
        <dbReference type="EMBL" id="KUF39103.1"/>
    </source>
</evidence>
<evidence type="ECO:0000256" key="5">
    <source>
        <dbReference type="SAM" id="SignalP"/>
    </source>
</evidence>
<name>A0A0W7YWC9_9BURK</name>
<dbReference type="EMBL" id="LPXH01000037">
    <property type="protein sequence ID" value="KUF39103.1"/>
    <property type="molecule type" value="Genomic_DNA"/>
</dbReference>
<feature type="domain" description="Thioredoxin" evidence="6">
    <location>
        <begin position="38"/>
        <end position="200"/>
    </location>
</feature>
<dbReference type="STRING" id="225992.B5M06_09040"/>
<evidence type="ECO:0000259" key="6">
    <source>
        <dbReference type="PROSITE" id="PS51352"/>
    </source>
</evidence>
<feature type="disulfide bond" description="Redox-active" evidence="4">
    <location>
        <begin position="76"/>
        <end position="80"/>
    </location>
</feature>
<reference evidence="8 9" key="1">
    <citation type="submission" date="2015-12" db="EMBL/GenBank/DDBJ databases">
        <title>Complete genome sequence of a multi-drug resistant strain Acidovorax sp. 12322-1.</title>
        <authorList>
            <person name="Ming D."/>
            <person name="Wang M."/>
            <person name="Hu S."/>
            <person name="Zhou Y."/>
            <person name="Jiang T."/>
        </authorList>
    </citation>
    <scope>NUCLEOTIDE SEQUENCE [LARGE SCALE GENOMIC DNA]</scope>
    <source>
        <strain evidence="8 9">12322-1</strain>
    </source>
</reference>
<dbReference type="Gene3D" id="3.40.30.10">
    <property type="entry name" value="Glutaredoxin"/>
    <property type="match status" value="1"/>
</dbReference>
<dbReference type="GeneID" id="83039466"/>
<dbReference type="KEGG" id="cke:B5M06_09040"/>
<evidence type="ECO:0000256" key="1">
    <source>
        <dbReference type="ARBA" id="ARBA00010996"/>
    </source>
</evidence>
<accession>A0A1V0BEL0</accession>
<evidence type="ECO:0000256" key="2">
    <source>
        <dbReference type="ARBA" id="ARBA00023008"/>
    </source>
</evidence>
<gene>
    <name evidence="8" type="ORF">AS359_00645</name>
    <name evidence="7" type="ORF">B5M06_09040</name>
</gene>
<evidence type="ECO:0000313" key="7">
    <source>
        <dbReference type="EMBL" id="AQZ98375.1"/>
    </source>
</evidence>
<dbReference type="CDD" id="cd02968">
    <property type="entry name" value="SCO"/>
    <property type="match status" value="1"/>
</dbReference>
<dbReference type="PANTHER" id="PTHR12151">
    <property type="entry name" value="ELECTRON TRANSPORT PROTIN SCO1/SENC FAMILY MEMBER"/>
    <property type="match status" value="1"/>
</dbReference>
<comment type="similarity">
    <text evidence="1">Belongs to the SCO1/2 family.</text>
</comment>
<reference evidence="7 10" key="2">
    <citation type="submission" date="2017-03" db="EMBL/GenBank/DDBJ databases">
        <title>Rapid Whole Genome Sequencing of Comamonas kerstersii Causing Continuous ambulatory Peritoneal Dialysis-Associated Peritonitis.</title>
        <authorList>
            <person name="Zheng B."/>
        </authorList>
    </citation>
    <scope>NUCLEOTIDE SEQUENCE [LARGE SCALE GENOMIC DNA]</scope>
    <source>
        <strain evidence="7 10">8943</strain>
    </source>
</reference>
<dbReference type="PANTHER" id="PTHR12151:SF25">
    <property type="entry name" value="LINALOOL DEHYDRATASE_ISOMERASE DOMAIN-CONTAINING PROTEIN"/>
    <property type="match status" value="1"/>
</dbReference>
<dbReference type="PROSITE" id="PS51257">
    <property type="entry name" value="PROKAR_LIPOPROTEIN"/>
    <property type="match status" value="1"/>
</dbReference>
<feature type="chain" id="PRO_5035111716" evidence="5">
    <location>
        <begin position="19"/>
        <end position="204"/>
    </location>
</feature>
<dbReference type="Pfam" id="PF02630">
    <property type="entry name" value="SCO1-SenC"/>
    <property type="match status" value="1"/>
</dbReference>
<dbReference type="GO" id="GO:0046872">
    <property type="term" value="F:metal ion binding"/>
    <property type="evidence" value="ECO:0007669"/>
    <property type="project" value="UniProtKB-KW"/>
</dbReference>
<dbReference type="EMBL" id="CP020121">
    <property type="protein sequence ID" value="AQZ98375.1"/>
    <property type="molecule type" value="Genomic_DNA"/>
</dbReference>
<keyword evidence="2 3" id="KW-0186">Copper</keyword>
<keyword evidence="9" id="KW-1185">Reference proteome</keyword>
<dbReference type="FunFam" id="3.40.30.10:FF:000013">
    <property type="entry name" value="Blast:Protein SCO1 homolog, mitochondrial"/>
    <property type="match status" value="1"/>
</dbReference>
<feature type="signal peptide" evidence="5">
    <location>
        <begin position="1"/>
        <end position="18"/>
    </location>
</feature>
<keyword evidence="4" id="KW-1015">Disulfide bond</keyword>